<dbReference type="InterPro" id="IPR001270">
    <property type="entry name" value="ClpA/B"/>
</dbReference>
<evidence type="ECO:0000256" key="1">
    <source>
        <dbReference type="ARBA" id="ARBA00022741"/>
    </source>
</evidence>
<dbReference type="GO" id="GO:0005737">
    <property type="term" value="C:cytoplasm"/>
    <property type="evidence" value="ECO:0007669"/>
    <property type="project" value="TreeGrafter"/>
</dbReference>
<evidence type="ECO:0000259" key="4">
    <source>
        <dbReference type="SMART" id="SM00382"/>
    </source>
</evidence>
<feature type="compositionally biased region" description="Basic and acidic residues" evidence="3">
    <location>
        <begin position="456"/>
        <end position="467"/>
    </location>
</feature>
<feature type="region of interest" description="Disordered" evidence="3">
    <location>
        <begin position="451"/>
        <end position="482"/>
    </location>
</feature>
<dbReference type="VEuPathDB" id="CryptoDB:Vbra_10497"/>
<dbReference type="STRING" id="1169540.A0A0G4GZA4"/>
<dbReference type="GO" id="GO:0005524">
    <property type="term" value="F:ATP binding"/>
    <property type="evidence" value="ECO:0007669"/>
    <property type="project" value="UniProtKB-KW"/>
</dbReference>
<reference evidence="5 6" key="1">
    <citation type="submission" date="2014-11" db="EMBL/GenBank/DDBJ databases">
        <authorList>
            <person name="Zhu J."/>
            <person name="Qi W."/>
            <person name="Song R."/>
        </authorList>
    </citation>
    <scope>NUCLEOTIDE SEQUENCE [LARGE SCALE GENOMIC DNA]</scope>
</reference>
<dbReference type="OrthoDB" id="422565at2759"/>
<dbReference type="PANTHER" id="PTHR11638">
    <property type="entry name" value="ATP-DEPENDENT CLP PROTEASE"/>
    <property type="match status" value="1"/>
</dbReference>
<dbReference type="PRINTS" id="PR00300">
    <property type="entry name" value="CLPPROTEASEA"/>
</dbReference>
<dbReference type="InterPro" id="IPR027417">
    <property type="entry name" value="P-loop_NTPase"/>
</dbReference>
<dbReference type="EMBL" id="CDMY01000887">
    <property type="protein sequence ID" value="CEM36411.1"/>
    <property type="molecule type" value="Genomic_DNA"/>
</dbReference>
<keyword evidence="6" id="KW-1185">Reference proteome</keyword>
<dbReference type="Gene3D" id="3.40.50.300">
    <property type="entry name" value="P-loop containing nucleotide triphosphate hydrolases"/>
    <property type="match status" value="1"/>
</dbReference>
<keyword evidence="1" id="KW-0547">Nucleotide-binding</keyword>
<dbReference type="OMA" id="AMACWAK"/>
<evidence type="ECO:0000256" key="3">
    <source>
        <dbReference type="SAM" id="MobiDB-lite"/>
    </source>
</evidence>
<evidence type="ECO:0000256" key="2">
    <source>
        <dbReference type="ARBA" id="ARBA00022840"/>
    </source>
</evidence>
<dbReference type="InterPro" id="IPR050130">
    <property type="entry name" value="ClpA_ClpB"/>
</dbReference>
<organism evidence="5 6">
    <name type="scientific">Vitrella brassicaformis (strain CCMP3155)</name>
    <dbReference type="NCBI Taxonomy" id="1169540"/>
    <lineage>
        <taxon>Eukaryota</taxon>
        <taxon>Sar</taxon>
        <taxon>Alveolata</taxon>
        <taxon>Colpodellida</taxon>
        <taxon>Vitrellaceae</taxon>
        <taxon>Vitrella</taxon>
    </lineage>
</organism>
<dbReference type="InterPro" id="IPR003593">
    <property type="entry name" value="AAA+_ATPase"/>
</dbReference>
<dbReference type="PANTHER" id="PTHR11638:SF18">
    <property type="entry name" value="HEAT SHOCK PROTEIN 104"/>
    <property type="match status" value="1"/>
</dbReference>
<keyword evidence="2" id="KW-0067">ATP-binding</keyword>
<dbReference type="Pfam" id="PF07724">
    <property type="entry name" value="AAA_2"/>
    <property type="match status" value="1"/>
</dbReference>
<gene>
    <name evidence="5" type="ORF">Vbra_10497</name>
</gene>
<dbReference type="InParanoid" id="A0A0G4GZA4"/>
<protein>
    <recommendedName>
        <fullName evidence="4">AAA+ ATPase domain-containing protein</fullName>
    </recommendedName>
</protein>
<dbReference type="Proteomes" id="UP000041254">
    <property type="component" value="Unassembled WGS sequence"/>
</dbReference>
<dbReference type="GO" id="GO:0034605">
    <property type="term" value="P:cellular response to heat"/>
    <property type="evidence" value="ECO:0007669"/>
    <property type="project" value="TreeGrafter"/>
</dbReference>
<dbReference type="InterPro" id="IPR003959">
    <property type="entry name" value="ATPase_AAA_core"/>
</dbReference>
<proteinExistence type="predicted"/>
<dbReference type="AlphaFoldDB" id="A0A0G4GZA4"/>
<evidence type="ECO:0000313" key="6">
    <source>
        <dbReference type="Proteomes" id="UP000041254"/>
    </source>
</evidence>
<evidence type="ECO:0000313" key="5">
    <source>
        <dbReference type="EMBL" id="CEM36411.1"/>
    </source>
</evidence>
<sequence length="482" mass="54106">MVETFLFDADDTLKWTIWDADIDNSRRRQAVAFLLGLGADPDQENQDGRKLDDSPNATIGVTYWLERARIHKRMKKDRLKEIGDKMPFPRLHYLPSIEYWLVGQRPATYAVHLAMACWAKDQSEGGAKRPLVLMLCGPSGHGKTEMGQRLAAVFGEGSDLLKVSCEQFSTKTELFGAAGAYQGAKEGSKLNNFIAQHHKKFGVVLLDEFEKIGERSAHEALLNVFDRGEWHDKQLKSGRSQTEAVDCSKLVFILTTNMLDDIVMKIGNDNPTIARADKETLDQVLHATRRETRRRISERFSTPFSGRLNAGANSVVPFFPFADSTNKNDPVIMKESDVLCDNFIEDELARLASKGNINANMPKKTRADVIDLARLDYVADEGFRSIQGRVNELVTQQFHKSCYFDEIDSKAHLYLDKTRMTSKAIPDDLDDDCHTNSLVGVAAPEDVAHKVCQGTEQREDDRDRDSDSDSGEMADYRSGCSV</sequence>
<dbReference type="SUPFAM" id="SSF52540">
    <property type="entry name" value="P-loop containing nucleoside triphosphate hydrolases"/>
    <property type="match status" value="1"/>
</dbReference>
<accession>A0A0G4GZA4</accession>
<dbReference type="GO" id="GO:0016887">
    <property type="term" value="F:ATP hydrolysis activity"/>
    <property type="evidence" value="ECO:0007669"/>
    <property type="project" value="InterPro"/>
</dbReference>
<name>A0A0G4GZA4_VITBC</name>
<dbReference type="SMART" id="SM00382">
    <property type="entry name" value="AAA"/>
    <property type="match status" value="1"/>
</dbReference>
<feature type="domain" description="AAA+ ATPase" evidence="4">
    <location>
        <begin position="129"/>
        <end position="291"/>
    </location>
</feature>